<evidence type="ECO:0000256" key="1">
    <source>
        <dbReference type="SAM" id="MobiDB-lite"/>
    </source>
</evidence>
<organism evidence="2 3">
    <name type="scientific">Stylosanthes scabra</name>
    <dbReference type="NCBI Taxonomy" id="79078"/>
    <lineage>
        <taxon>Eukaryota</taxon>
        <taxon>Viridiplantae</taxon>
        <taxon>Streptophyta</taxon>
        <taxon>Embryophyta</taxon>
        <taxon>Tracheophyta</taxon>
        <taxon>Spermatophyta</taxon>
        <taxon>Magnoliopsida</taxon>
        <taxon>eudicotyledons</taxon>
        <taxon>Gunneridae</taxon>
        <taxon>Pentapetalae</taxon>
        <taxon>rosids</taxon>
        <taxon>fabids</taxon>
        <taxon>Fabales</taxon>
        <taxon>Fabaceae</taxon>
        <taxon>Papilionoideae</taxon>
        <taxon>50 kb inversion clade</taxon>
        <taxon>dalbergioids sensu lato</taxon>
        <taxon>Dalbergieae</taxon>
        <taxon>Pterocarpus clade</taxon>
        <taxon>Stylosanthes</taxon>
    </lineage>
</organism>
<gene>
    <name evidence="2" type="ORF">PIB30_001012</name>
</gene>
<accession>A0ABU6T4C2</accession>
<dbReference type="EMBL" id="JASCZI010090623">
    <property type="protein sequence ID" value="MED6142813.1"/>
    <property type="molecule type" value="Genomic_DNA"/>
</dbReference>
<reference evidence="2 3" key="1">
    <citation type="journal article" date="2023" name="Plants (Basel)">
        <title>Bridging the Gap: Combining Genomics and Transcriptomics Approaches to Understand Stylosanthes scabra, an Orphan Legume from the Brazilian Caatinga.</title>
        <authorList>
            <person name="Ferreira-Neto J.R.C."/>
            <person name="da Silva M.D."/>
            <person name="Binneck E."/>
            <person name="de Melo N.F."/>
            <person name="da Silva R.H."/>
            <person name="de Melo A.L.T.M."/>
            <person name="Pandolfi V."/>
            <person name="Bustamante F.O."/>
            <person name="Brasileiro-Vidal A.C."/>
            <person name="Benko-Iseppon A.M."/>
        </authorList>
    </citation>
    <scope>NUCLEOTIDE SEQUENCE [LARGE SCALE GENOMIC DNA]</scope>
    <source>
        <tissue evidence="2">Leaves</tissue>
    </source>
</reference>
<feature type="compositionally biased region" description="Acidic residues" evidence="1">
    <location>
        <begin position="83"/>
        <end position="114"/>
    </location>
</feature>
<evidence type="ECO:0000313" key="2">
    <source>
        <dbReference type="EMBL" id="MED6142813.1"/>
    </source>
</evidence>
<dbReference type="Proteomes" id="UP001341840">
    <property type="component" value="Unassembled WGS sequence"/>
</dbReference>
<keyword evidence="3" id="KW-1185">Reference proteome</keyword>
<proteinExistence type="predicted"/>
<feature type="compositionally biased region" description="Basic and acidic residues" evidence="1">
    <location>
        <begin position="48"/>
        <end position="66"/>
    </location>
</feature>
<name>A0ABU6T4C2_9FABA</name>
<sequence>MNVSGNPPGTTRERQASPEEQDQLNRSKKKVRKEGESFSGELNMSMVPRKEEWMNEDNPPVKETEPQKTFAQMVKEGNRSNMEEDDDFSEEDEMENGEEESEDGDESDNIDEESTFPKGITVEKT</sequence>
<feature type="region of interest" description="Disordered" evidence="1">
    <location>
        <begin position="1"/>
        <end position="125"/>
    </location>
</feature>
<comment type="caution">
    <text evidence="2">The sequence shown here is derived from an EMBL/GenBank/DDBJ whole genome shotgun (WGS) entry which is preliminary data.</text>
</comment>
<evidence type="ECO:0000313" key="3">
    <source>
        <dbReference type="Proteomes" id="UP001341840"/>
    </source>
</evidence>
<protein>
    <submittedName>
        <fullName evidence="2">Uncharacterized protein</fullName>
    </submittedName>
</protein>